<evidence type="ECO:0000256" key="6">
    <source>
        <dbReference type="PROSITE-ProRule" id="PRU00339"/>
    </source>
</evidence>
<dbReference type="InterPro" id="IPR023885">
    <property type="entry name" value="4Fe4S-binding_SPASM_dom"/>
</dbReference>
<dbReference type="Pfam" id="PF13186">
    <property type="entry name" value="SPASM"/>
    <property type="match status" value="1"/>
</dbReference>
<dbReference type="Gene3D" id="3.20.20.70">
    <property type="entry name" value="Aldolase class I"/>
    <property type="match status" value="1"/>
</dbReference>
<dbReference type="PROSITE" id="PS51918">
    <property type="entry name" value="RADICAL_SAM"/>
    <property type="match status" value="1"/>
</dbReference>
<dbReference type="SUPFAM" id="SSF102114">
    <property type="entry name" value="Radical SAM enzymes"/>
    <property type="match status" value="1"/>
</dbReference>
<proteinExistence type="predicted"/>
<sequence>MDFTPVTGVWEITMGCNMRCKHCGSSCTSPLEDELTTEEALALCDDIADLGLKWITLSGGEPLIRRDWPQLVERLRSKGVIPNIITNGWMCDEQAVLRAKEAGVGTFAISLDGLPDTHDYMRKQGSFERTARAFQLMAENDISSGAITTVSTKNMPELPALKEKLLELGVRYWQLQIGLPMGNFEHTPQMIMSPEDVDQVIDFIYSAADDDRITIYPADCIGYYSHKELASRQKAHKAASPPVWRGCNAGKRSFGILHNGEILGCTSIRNREFIEGSIRERPLREIWEDEKSFLWSRTLKKEELEGQCKTCQYGDLCLGGCPNTRLTMTGRIHSENAFCSYNVALKKTQRIIGPIDSVAELLETARNLVMKGEFQLAALSLERALEIEPENIDVLQLYGYVSFSLNNLKECRDANQQVLKIDTDNVYANKGMGLALHRLGDSDAGIRYLQKAVALAPEGDRDPYNDLAAVYMEIGQRDKAEALMKEANLL</sequence>
<dbReference type="PROSITE" id="PS50005">
    <property type="entry name" value="TPR"/>
    <property type="match status" value="1"/>
</dbReference>
<organism evidence="8">
    <name type="scientific">Candidatus Electrothrix aestuarii</name>
    <dbReference type="NCBI Taxonomy" id="3062594"/>
    <lineage>
        <taxon>Bacteria</taxon>
        <taxon>Pseudomonadati</taxon>
        <taxon>Thermodesulfobacteriota</taxon>
        <taxon>Desulfobulbia</taxon>
        <taxon>Desulfobulbales</taxon>
        <taxon>Desulfobulbaceae</taxon>
        <taxon>Candidatus Electrothrix</taxon>
    </lineage>
</organism>
<dbReference type="InterPro" id="IPR058240">
    <property type="entry name" value="rSAM_sf"/>
</dbReference>
<dbReference type="Pfam" id="PF04055">
    <property type="entry name" value="Radical_SAM"/>
    <property type="match status" value="1"/>
</dbReference>
<dbReference type="SFLD" id="SFLDS00029">
    <property type="entry name" value="Radical_SAM"/>
    <property type="match status" value="1"/>
</dbReference>
<dbReference type="SFLD" id="SFLDG01067">
    <property type="entry name" value="SPASM/twitch_domain_containing"/>
    <property type="match status" value="1"/>
</dbReference>
<dbReference type="GO" id="GO:0003824">
    <property type="term" value="F:catalytic activity"/>
    <property type="evidence" value="ECO:0007669"/>
    <property type="project" value="InterPro"/>
</dbReference>
<evidence type="ECO:0000259" key="7">
    <source>
        <dbReference type="PROSITE" id="PS51918"/>
    </source>
</evidence>
<dbReference type="EMBL" id="CP159373">
    <property type="protein sequence ID" value="XCN74763.1"/>
    <property type="molecule type" value="Genomic_DNA"/>
</dbReference>
<dbReference type="Gene3D" id="1.25.40.10">
    <property type="entry name" value="Tetratricopeptide repeat domain"/>
    <property type="match status" value="1"/>
</dbReference>
<evidence type="ECO:0000256" key="2">
    <source>
        <dbReference type="ARBA" id="ARBA00022691"/>
    </source>
</evidence>
<name>A0AAU8M0N0_9BACT</name>
<dbReference type="InterPro" id="IPR006638">
    <property type="entry name" value="Elp3/MiaA/NifB-like_rSAM"/>
</dbReference>
<keyword evidence="6" id="KW-0802">TPR repeat</keyword>
<reference evidence="8" key="1">
    <citation type="journal article" date="2024" name="Syst. Appl. Microbiol.">
        <title>First single-strain enrichments of Electrothrix cable bacteria, description of E. aestuarii sp. nov. and E. rattekaaiensis sp. nov., and proposal of a cable bacteria taxonomy following the rules of the SeqCode.</title>
        <authorList>
            <person name="Plum-Jensen L.E."/>
            <person name="Schramm A."/>
            <person name="Marshall I.P.G."/>
        </authorList>
    </citation>
    <scope>NUCLEOTIDE SEQUENCE</scope>
    <source>
        <strain evidence="8">Rat1</strain>
    </source>
</reference>
<evidence type="ECO:0000256" key="4">
    <source>
        <dbReference type="ARBA" id="ARBA00023004"/>
    </source>
</evidence>
<reference evidence="8" key="2">
    <citation type="submission" date="2024-06" db="EMBL/GenBank/DDBJ databases">
        <authorList>
            <person name="Plum-Jensen L.E."/>
            <person name="Schramm A."/>
            <person name="Marshall I.P.G."/>
        </authorList>
    </citation>
    <scope>NUCLEOTIDE SEQUENCE</scope>
    <source>
        <strain evidence="8">Rat1</strain>
    </source>
</reference>
<feature type="repeat" description="TPR" evidence="6">
    <location>
        <begin position="426"/>
        <end position="459"/>
    </location>
</feature>
<dbReference type="KEGG" id="eaj:Q3M24_08470"/>
<comment type="cofactor">
    <cofactor evidence="1">
        <name>[4Fe-4S] cluster</name>
        <dbReference type="ChEBI" id="CHEBI:49883"/>
    </cofactor>
</comment>
<dbReference type="InterPro" id="IPR019734">
    <property type="entry name" value="TPR_rpt"/>
</dbReference>
<dbReference type="SFLD" id="SFLDG01386">
    <property type="entry name" value="main_SPASM_domain-containing"/>
    <property type="match status" value="1"/>
</dbReference>
<dbReference type="AlphaFoldDB" id="A0AAU8M0N0"/>
<dbReference type="SMART" id="SM00729">
    <property type="entry name" value="Elp3"/>
    <property type="match status" value="1"/>
</dbReference>
<dbReference type="PANTHER" id="PTHR11228">
    <property type="entry name" value="RADICAL SAM DOMAIN PROTEIN"/>
    <property type="match status" value="1"/>
</dbReference>
<dbReference type="InterPro" id="IPR050377">
    <property type="entry name" value="Radical_SAM_PqqE_MftC-like"/>
</dbReference>
<dbReference type="InterPro" id="IPR011990">
    <property type="entry name" value="TPR-like_helical_dom_sf"/>
</dbReference>
<gene>
    <name evidence="8" type="ORF">Q3M24_08470</name>
</gene>
<dbReference type="PANTHER" id="PTHR11228:SF7">
    <property type="entry name" value="PQQA PEPTIDE CYCLASE"/>
    <property type="match status" value="1"/>
</dbReference>
<feature type="domain" description="Radical SAM core" evidence="7">
    <location>
        <begin position="2"/>
        <end position="216"/>
    </location>
</feature>
<keyword evidence="5" id="KW-0411">Iron-sulfur</keyword>
<keyword evidence="3" id="KW-0479">Metal-binding</keyword>
<dbReference type="Pfam" id="PF13181">
    <property type="entry name" value="TPR_8"/>
    <property type="match status" value="1"/>
</dbReference>
<keyword evidence="2" id="KW-0949">S-adenosyl-L-methionine</keyword>
<dbReference type="GO" id="GO:0046872">
    <property type="term" value="F:metal ion binding"/>
    <property type="evidence" value="ECO:0007669"/>
    <property type="project" value="UniProtKB-KW"/>
</dbReference>
<dbReference type="NCBIfam" id="TIGR04085">
    <property type="entry name" value="rSAM_more_4Fe4S"/>
    <property type="match status" value="1"/>
</dbReference>
<evidence type="ECO:0000256" key="1">
    <source>
        <dbReference type="ARBA" id="ARBA00001966"/>
    </source>
</evidence>
<dbReference type="SMART" id="SM00028">
    <property type="entry name" value="TPR"/>
    <property type="match status" value="3"/>
</dbReference>
<dbReference type="CDD" id="cd01335">
    <property type="entry name" value="Radical_SAM"/>
    <property type="match status" value="1"/>
</dbReference>
<dbReference type="InterPro" id="IPR013785">
    <property type="entry name" value="Aldolase_TIM"/>
</dbReference>
<protein>
    <submittedName>
        <fullName evidence="8">Radical SAM protein</fullName>
    </submittedName>
</protein>
<dbReference type="InterPro" id="IPR007197">
    <property type="entry name" value="rSAM"/>
</dbReference>
<evidence type="ECO:0000313" key="8">
    <source>
        <dbReference type="EMBL" id="XCN74763.1"/>
    </source>
</evidence>
<evidence type="ECO:0000256" key="3">
    <source>
        <dbReference type="ARBA" id="ARBA00022723"/>
    </source>
</evidence>
<evidence type="ECO:0000256" key="5">
    <source>
        <dbReference type="ARBA" id="ARBA00023014"/>
    </source>
</evidence>
<accession>A0AAU8M0N0</accession>
<keyword evidence="4" id="KW-0408">Iron</keyword>
<dbReference type="GO" id="GO:0051536">
    <property type="term" value="F:iron-sulfur cluster binding"/>
    <property type="evidence" value="ECO:0007669"/>
    <property type="project" value="UniProtKB-KW"/>
</dbReference>
<dbReference type="SUPFAM" id="SSF48452">
    <property type="entry name" value="TPR-like"/>
    <property type="match status" value="1"/>
</dbReference>